<sequence length="1473" mass="167903">MKTLVLFTLVSVALAAPALQEEATEYHQNLQFPAHRFLESVKRERKSPTDLKSSTLLHSSVPNTRIHTDEDIPIQTGRSFALKTPVIVKKKTGYHLYRDSEEEKAYADSREHCGRQVKVKLCDEDGKFRKMLRSSGHEISDSTSKNDMKHSIMMAREAIENLQRDFKRIEQNSASGKLDSKSDTDLHEDLEVTRQALEDIHKNYENLETMSLRASPLMDSDAMQNLHIRIANTEDERMALWKTAIENIYKNVEIAQNFEDSFKTRANQEKLINLHQSETASLKAGHKIIEKNSQIGLGEDDMRDMQSDNLKLHPTENINNVEQGSDKTFGLAREAQETVGDIAPSPSEVIEMKAVEIANHNSLRSENHKRLEPVKNSEWEVKEHEEKLNRNAEENLEEPLTDVHNVVSSTGTFVMDGSQKHEKKMAITDLDEKTKELHSAEVLQGNDIKNEITEEKITTTARTTENVKNMSEDHHTEANEDINEDSKKFHHQNFDEQSENSMKAADSSDQVALNDLHLEGKHHNIDDNESEHTATLTEMKTAESHLHPVESTYLNAETNHETKLLSSMKTAEPSNIPLNDIREETKHHNIDYNESEHTATLTEMKTAENNMNHQVTVLNTLGAVEDTLHHALSHHETRPSLKTADPSDQVPLNDLHLPHKHHNIDYNESEHTPTLTEMKAAENKFNHHGTVLKTLEAEEDNLHQAVSEPLNSQWGHETKHITSLKTADPSTQAHLNDFHFLHKHHNIDYNESEHTATLTEMKAAENNFNHHGTVLKTLEAVEDNIHHMVSDPLNSQWDHETRPIISLKTADPSDQVPLSDFHSTHKHHNIDYNESEHTETLTEVKAAENKHNHHDTVLKTLEAVEDNIHHVVSDPLNSQRDHETRPMMSLKTANPSDHVPLKDPHLPHKYNNIDYNKSEHTATLAEVKTAEEPFNALRNHETEPLSSLKTVEPLNQVHLNIDENESEHLKTLTQMKTSEDHIHPVQVTNNINEANDHHMLHPKFISPDPQMGHESRQTSVMKSAQPLHQEALNTVHIDHKHNNIDRNKLEQTATLTDLKSAEDHLRHHWTALREMKTVEDHIHHPDSLSSNMHWNQESHPSTSLKMANPTNQLAQDHHAIQHKHQNMHHNDWEQSAKLTELKSAEDHLSSQWTAFRGMNTVEDHLHHPESLSSNMHWNQNSHAISSMKTANPINQMALDHLPLQRKHQNIDHIVSEHTAKLTDLKTPEDQVHQHLTATEMKHAENNLHHQQSVPPTYWTHESRPLTKTVEDSRKNRHELGQTRYSNVADHHFNHNNVGHGHDFDSSEHVHQHANFPHRFHHNIVHPDIHDMNVHDGLHSHFHPSLRDAMESLESEHVFRWKPSHESFRSSYATNPINPINSGGAVGVFPNANTGGCGIPLLLSCSPSVVSGSLAKAHGTSYSAPSYSAPSYRTEEDFGFHNKRDTKKTNAIKNNNVLRSPTIVKQKTKASLDS</sequence>
<comment type="caution">
    <text evidence="3">The sequence shown here is derived from an EMBL/GenBank/DDBJ whole genome shotgun (WGS) entry which is preliminary data.</text>
</comment>
<reference evidence="3 4" key="1">
    <citation type="submission" date="2020-04" db="EMBL/GenBank/DDBJ databases">
        <authorList>
            <person name="Wallbank WR R."/>
            <person name="Pardo Diaz C."/>
            <person name="Kozak K."/>
            <person name="Martin S."/>
            <person name="Jiggins C."/>
            <person name="Moest M."/>
            <person name="Warren A I."/>
            <person name="Byers J.R.P. K."/>
            <person name="Montejo-Kovacevich G."/>
            <person name="Yen C E."/>
        </authorList>
    </citation>
    <scope>NUCLEOTIDE SEQUENCE [LARGE SCALE GENOMIC DNA]</scope>
</reference>
<feature type="signal peptide" evidence="2">
    <location>
        <begin position="1"/>
        <end position="15"/>
    </location>
</feature>
<gene>
    <name evidence="3" type="ORF">APLA_LOCUS9993</name>
</gene>
<keyword evidence="2" id="KW-0732">Signal</keyword>
<evidence type="ECO:0000256" key="2">
    <source>
        <dbReference type="SAM" id="SignalP"/>
    </source>
</evidence>
<dbReference type="OrthoDB" id="7367257at2759"/>
<name>A0A8S1A7M7_ARCPL</name>
<keyword evidence="1" id="KW-0175">Coiled coil</keyword>
<feature type="chain" id="PRO_5035721131" evidence="2">
    <location>
        <begin position="16"/>
        <end position="1473"/>
    </location>
</feature>
<proteinExistence type="predicted"/>
<feature type="coiled-coil region" evidence="1">
    <location>
        <begin position="145"/>
        <end position="210"/>
    </location>
</feature>
<evidence type="ECO:0000313" key="4">
    <source>
        <dbReference type="Proteomes" id="UP000494256"/>
    </source>
</evidence>
<evidence type="ECO:0000313" key="3">
    <source>
        <dbReference type="EMBL" id="CAB3242474.1"/>
    </source>
</evidence>
<evidence type="ECO:0000256" key="1">
    <source>
        <dbReference type="SAM" id="Coils"/>
    </source>
</evidence>
<protein>
    <submittedName>
        <fullName evidence="3">Uncharacterized protein</fullName>
    </submittedName>
</protein>
<organism evidence="3 4">
    <name type="scientific">Arctia plantaginis</name>
    <name type="common">Wood tiger moth</name>
    <name type="synonym">Phalaena plantaginis</name>
    <dbReference type="NCBI Taxonomy" id="874455"/>
    <lineage>
        <taxon>Eukaryota</taxon>
        <taxon>Metazoa</taxon>
        <taxon>Ecdysozoa</taxon>
        <taxon>Arthropoda</taxon>
        <taxon>Hexapoda</taxon>
        <taxon>Insecta</taxon>
        <taxon>Pterygota</taxon>
        <taxon>Neoptera</taxon>
        <taxon>Endopterygota</taxon>
        <taxon>Lepidoptera</taxon>
        <taxon>Glossata</taxon>
        <taxon>Ditrysia</taxon>
        <taxon>Noctuoidea</taxon>
        <taxon>Erebidae</taxon>
        <taxon>Arctiinae</taxon>
        <taxon>Arctia</taxon>
    </lineage>
</organism>
<accession>A0A8S1A7M7</accession>
<dbReference type="EMBL" id="CADEBD010000312">
    <property type="protein sequence ID" value="CAB3242474.1"/>
    <property type="molecule type" value="Genomic_DNA"/>
</dbReference>
<dbReference type="Proteomes" id="UP000494256">
    <property type="component" value="Unassembled WGS sequence"/>
</dbReference>